<keyword evidence="2" id="KW-0479">Metal-binding</keyword>
<evidence type="ECO:0000256" key="3">
    <source>
        <dbReference type="ARBA" id="ARBA00022833"/>
    </source>
</evidence>
<gene>
    <name evidence="10" type="ORF">KLLA0_C10923g</name>
</gene>
<dbReference type="RefSeq" id="XP_452687.1">
    <property type="nucleotide sequence ID" value="XM_452687.1"/>
</dbReference>
<evidence type="ECO:0000256" key="4">
    <source>
        <dbReference type="ARBA" id="ARBA00023015"/>
    </source>
</evidence>
<dbReference type="SUPFAM" id="SSF57959">
    <property type="entry name" value="Leucine zipper domain"/>
    <property type="match status" value="1"/>
</dbReference>
<dbReference type="SMART" id="SM00906">
    <property type="entry name" value="Fungal_trans"/>
    <property type="match status" value="1"/>
</dbReference>
<dbReference type="GO" id="GO:0008270">
    <property type="term" value="F:zinc ion binding"/>
    <property type="evidence" value="ECO:0007669"/>
    <property type="project" value="InterPro"/>
</dbReference>
<dbReference type="InterPro" id="IPR007219">
    <property type="entry name" value="XnlR_reg_dom"/>
</dbReference>
<dbReference type="EMBL" id="CR382123">
    <property type="protein sequence ID" value="CAH01538.1"/>
    <property type="molecule type" value="Genomic_DNA"/>
</dbReference>
<dbReference type="eggNOG" id="ENOG502QR1M">
    <property type="taxonomic scope" value="Eukaryota"/>
</dbReference>
<sequence length="775" mass="88383">MANKVTKESSGNIYRSVAACKRCRIRKIKCDNKFPSCTKCIQAQEPCITIDPSTRREIPRSYVVYLEDKVLALEELLEKNGIDPEHANGNIPATSDDKACDIGLFEERERLRGKHKLPNGNEMAGFIINKGTSMLNGIVDNARDLKDASNQFSKVGIVKQKIEHEADMEEPSASYLGDSSGISFAKMMFTAVKFRPDVLPKDEKNSAGGTAHKIPRFTKKQSLKIPSKSQAEAMISDYFTASNSQLPILHRELFLQKYFKPIYGSLSPHVSWASDHTKINDIFQIPEAFNPVEFKQTLVSYLEENPDADKIPVEYHQPFFFLNIVFAIGLSTKILINTGFDHRLFKFCADQYQDSLYTSKTNRLEALQGLLLIAVYSLMRPTVPGLWYTLGSAIRLCVDLGLHAEKLNKNYEPFIRDVRRRLFWCCYSMDRQVCAYFGRPVSIPDVNVTTMFPSSLDDALITTAEDNVRDYSSPSLVNSDPTYKSVCLSMFQIRKIQSEIVQRMYAPNATIPDEFLDLEDWRIAILNQLDVWFQRVIPKTSIQMNCSFPIDFFALNYHYTKHILYGLSPKCPTLNNAGFIVVYESSMDIANINYKLTLEKKLNYTWVAIHNVFMCGMTYLYVIYHTKQFDDAIPTKFEEICNKILLVLVSLFDKCSAANNCHKIFKVMSSVILKLKMEAMGQNFSPHNESIKAHPETPLNFLGNDSLQQFFDEMNRNPPSTESMQSHTSPISPSVSDQQTRFQRDGTRFFEMVQQLGGESIWGEFFSNSNSFENL</sequence>
<reference evidence="10 11" key="1">
    <citation type="journal article" date="2004" name="Nature">
        <title>Genome evolution in yeasts.</title>
        <authorList>
            <consortium name="Genolevures"/>
            <person name="Dujon B."/>
            <person name="Sherman D."/>
            <person name="Fischer G."/>
            <person name="Durrens P."/>
            <person name="Casaregola S."/>
            <person name="Lafontaine I."/>
            <person name="de Montigny J."/>
            <person name="Marck C."/>
            <person name="Neuveglise C."/>
            <person name="Talla E."/>
            <person name="Goffard N."/>
            <person name="Frangeul L."/>
            <person name="Aigle M."/>
            <person name="Anthouard V."/>
            <person name="Babour A."/>
            <person name="Barbe V."/>
            <person name="Barnay S."/>
            <person name="Blanchin S."/>
            <person name="Beckerich J.M."/>
            <person name="Beyne E."/>
            <person name="Bleykasten C."/>
            <person name="Boisrame A."/>
            <person name="Boyer J."/>
            <person name="Cattolico L."/>
            <person name="Confanioleri F."/>
            <person name="de Daruvar A."/>
            <person name="Despons L."/>
            <person name="Fabre E."/>
            <person name="Fairhead C."/>
            <person name="Ferry-Dumazet H."/>
            <person name="Groppi A."/>
            <person name="Hantraye F."/>
            <person name="Hennequin C."/>
            <person name="Jauniaux N."/>
            <person name="Joyet P."/>
            <person name="Kachouri R."/>
            <person name="Kerrest A."/>
            <person name="Koszul R."/>
            <person name="Lemaire M."/>
            <person name="Lesur I."/>
            <person name="Ma L."/>
            <person name="Muller H."/>
            <person name="Nicaud J.M."/>
            <person name="Nikolski M."/>
            <person name="Oztas S."/>
            <person name="Ozier-Kalogeropoulos O."/>
            <person name="Pellenz S."/>
            <person name="Potier S."/>
            <person name="Richard G.F."/>
            <person name="Straub M.L."/>
            <person name="Suleau A."/>
            <person name="Swennene D."/>
            <person name="Tekaia F."/>
            <person name="Wesolowski-Louvel M."/>
            <person name="Westhof E."/>
            <person name="Wirth B."/>
            <person name="Zeniou-Meyer M."/>
            <person name="Zivanovic I."/>
            <person name="Bolotin-Fukuhara M."/>
            <person name="Thierry A."/>
            <person name="Bouchier C."/>
            <person name="Caudron B."/>
            <person name="Scarpelli C."/>
            <person name="Gaillardin C."/>
            <person name="Weissenbach J."/>
            <person name="Wincker P."/>
            <person name="Souciet J.L."/>
        </authorList>
    </citation>
    <scope>NUCLEOTIDE SEQUENCE [LARGE SCALE GENOMIC DNA]</scope>
    <source>
        <strain evidence="11">ATCC 8585 / CBS 2359 / DSM 70799 / NBRC 1267 / NRRL Y-1140 / WM37</strain>
    </source>
</reference>
<dbReference type="GO" id="GO:0005634">
    <property type="term" value="C:nucleus"/>
    <property type="evidence" value="ECO:0007669"/>
    <property type="project" value="UniProtKB-SubCell"/>
</dbReference>
<dbReference type="InterPro" id="IPR052202">
    <property type="entry name" value="Yeast_MetPath_Reg"/>
</dbReference>
<proteinExistence type="predicted"/>
<feature type="compositionally biased region" description="Polar residues" evidence="8">
    <location>
        <begin position="717"/>
        <end position="738"/>
    </location>
</feature>
<accession>Q6CTQ2</accession>
<organism evidence="10 11">
    <name type="scientific">Kluyveromyces lactis (strain ATCC 8585 / CBS 2359 / DSM 70799 / NBRC 1267 / NRRL Y-1140 / WM37)</name>
    <name type="common">Yeast</name>
    <name type="synonym">Candida sphaerica</name>
    <dbReference type="NCBI Taxonomy" id="284590"/>
    <lineage>
        <taxon>Eukaryota</taxon>
        <taxon>Fungi</taxon>
        <taxon>Dikarya</taxon>
        <taxon>Ascomycota</taxon>
        <taxon>Saccharomycotina</taxon>
        <taxon>Saccharomycetes</taxon>
        <taxon>Saccharomycetales</taxon>
        <taxon>Saccharomycetaceae</taxon>
        <taxon>Kluyveromyces</taxon>
    </lineage>
</organism>
<evidence type="ECO:0000256" key="5">
    <source>
        <dbReference type="ARBA" id="ARBA00023125"/>
    </source>
</evidence>
<name>Q6CTQ2_KLULA</name>
<dbReference type="SUPFAM" id="SSF57701">
    <property type="entry name" value="Zn2/Cys6 DNA-binding domain"/>
    <property type="match status" value="1"/>
</dbReference>
<dbReference type="GeneID" id="2892636"/>
<protein>
    <submittedName>
        <fullName evidence="10">KLLA0C10923p</fullName>
    </submittedName>
</protein>
<dbReference type="GO" id="GO:0043565">
    <property type="term" value="F:sequence-specific DNA binding"/>
    <property type="evidence" value="ECO:0007669"/>
    <property type="project" value="TreeGrafter"/>
</dbReference>
<dbReference type="PROSITE" id="PS00463">
    <property type="entry name" value="ZN2_CY6_FUNGAL_1"/>
    <property type="match status" value="1"/>
</dbReference>
<dbReference type="GO" id="GO:0000981">
    <property type="term" value="F:DNA-binding transcription factor activity, RNA polymerase II-specific"/>
    <property type="evidence" value="ECO:0007669"/>
    <property type="project" value="InterPro"/>
</dbReference>
<evidence type="ECO:0000313" key="10">
    <source>
        <dbReference type="EMBL" id="CAH01538.1"/>
    </source>
</evidence>
<dbReference type="PANTHER" id="PTHR47782">
    <property type="entry name" value="ZN(II)2CYS6 TRANSCRIPTION FACTOR (EUROFUNG)-RELATED"/>
    <property type="match status" value="1"/>
</dbReference>
<dbReference type="SMART" id="SM00066">
    <property type="entry name" value="GAL4"/>
    <property type="match status" value="1"/>
</dbReference>
<dbReference type="CDD" id="cd14723">
    <property type="entry name" value="ZIP_Ppr1"/>
    <property type="match status" value="1"/>
</dbReference>
<dbReference type="PANTHER" id="PTHR47782:SF1">
    <property type="entry name" value="PYRIMIDINE PATHWAY REGULATORY PROTEIN 1"/>
    <property type="match status" value="1"/>
</dbReference>
<dbReference type="PaxDb" id="284590-Q6CTQ2"/>
<dbReference type="STRING" id="284590.Q6CTQ2"/>
<keyword evidence="7" id="KW-0539">Nucleus</keyword>
<dbReference type="CDD" id="cd12148">
    <property type="entry name" value="fungal_TF_MHR"/>
    <property type="match status" value="1"/>
</dbReference>
<dbReference type="Pfam" id="PF04082">
    <property type="entry name" value="Fungal_trans"/>
    <property type="match status" value="1"/>
</dbReference>
<evidence type="ECO:0000313" key="11">
    <source>
        <dbReference type="Proteomes" id="UP000000598"/>
    </source>
</evidence>
<evidence type="ECO:0000259" key="9">
    <source>
        <dbReference type="PROSITE" id="PS50048"/>
    </source>
</evidence>
<keyword evidence="6" id="KW-0804">Transcription</keyword>
<dbReference type="Gene3D" id="4.10.240.10">
    <property type="entry name" value="Zn(2)-C6 fungal-type DNA-binding domain"/>
    <property type="match status" value="1"/>
</dbReference>
<dbReference type="OMA" id="ISACNRC"/>
<evidence type="ECO:0000256" key="8">
    <source>
        <dbReference type="SAM" id="MobiDB-lite"/>
    </source>
</evidence>
<dbReference type="InterPro" id="IPR046347">
    <property type="entry name" value="bZIP_sf"/>
</dbReference>
<dbReference type="CDD" id="cd00067">
    <property type="entry name" value="GAL4"/>
    <property type="match status" value="1"/>
</dbReference>
<keyword evidence="5" id="KW-0238">DNA-binding</keyword>
<evidence type="ECO:0000256" key="7">
    <source>
        <dbReference type="ARBA" id="ARBA00023242"/>
    </source>
</evidence>
<keyword evidence="11" id="KW-1185">Reference proteome</keyword>
<dbReference type="PROSITE" id="PS50048">
    <property type="entry name" value="ZN2_CY6_FUNGAL_2"/>
    <property type="match status" value="1"/>
</dbReference>
<comment type="subcellular location">
    <subcellularLocation>
        <location evidence="1">Nucleus</location>
    </subcellularLocation>
</comment>
<dbReference type="GO" id="GO:0045944">
    <property type="term" value="P:positive regulation of transcription by RNA polymerase II"/>
    <property type="evidence" value="ECO:0007669"/>
    <property type="project" value="TreeGrafter"/>
</dbReference>
<dbReference type="KEGG" id="kla:KLLA0_C10923g"/>
<dbReference type="InterPro" id="IPR001138">
    <property type="entry name" value="Zn2Cys6_DnaBD"/>
</dbReference>
<dbReference type="GO" id="GO:0006351">
    <property type="term" value="P:DNA-templated transcription"/>
    <property type="evidence" value="ECO:0007669"/>
    <property type="project" value="InterPro"/>
</dbReference>
<dbReference type="InterPro" id="IPR036864">
    <property type="entry name" value="Zn2-C6_fun-type_DNA-bd_sf"/>
</dbReference>
<evidence type="ECO:0000256" key="2">
    <source>
        <dbReference type="ARBA" id="ARBA00022723"/>
    </source>
</evidence>
<keyword evidence="4" id="KW-0805">Transcription regulation</keyword>
<evidence type="ECO:0000256" key="1">
    <source>
        <dbReference type="ARBA" id="ARBA00004123"/>
    </source>
</evidence>
<feature type="domain" description="Zn(2)-C6 fungal-type" evidence="9">
    <location>
        <begin position="19"/>
        <end position="49"/>
    </location>
</feature>
<dbReference type="Proteomes" id="UP000000598">
    <property type="component" value="Chromosome C"/>
</dbReference>
<dbReference type="InParanoid" id="Q6CTQ2"/>
<evidence type="ECO:0000256" key="6">
    <source>
        <dbReference type="ARBA" id="ARBA00023163"/>
    </source>
</evidence>
<keyword evidence="3" id="KW-0862">Zinc</keyword>
<feature type="region of interest" description="Disordered" evidence="8">
    <location>
        <begin position="714"/>
        <end position="738"/>
    </location>
</feature>
<dbReference type="FunCoup" id="Q6CTQ2">
    <property type="interactions" value="216"/>
</dbReference>
<dbReference type="Pfam" id="PF00172">
    <property type="entry name" value="Zn_clus"/>
    <property type="match status" value="1"/>
</dbReference>
<dbReference type="AlphaFoldDB" id="Q6CTQ2"/>
<dbReference type="HOGENOM" id="CLU_004517_1_1_1"/>